<reference evidence="3" key="1">
    <citation type="submission" date="2015-10" db="EMBL/GenBank/DDBJ databases">
        <authorList>
            <person name="Martinez-Garcia P.J."/>
            <person name="Crepeau M.W."/>
            <person name="Puiu D."/>
            <person name="Gonzalez-Ibeas D."/>
            <person name="Whalen J."/>
            <person name="Stevens K."/>
            <person name="Paul R."/>
            <person name="Butterfield T."/>
            <person name="Britton M."/>
            <person name="Reagan R."/>
            <person name="Chakraborty S."/>
            <person name="Walawage S.L."/>
            <person name="Vasquez-Gross H.A."/>
            <person name="Cardeno C."/>
            <person name="Famula R."/>
            <person name="Pratt K."/>
            <person name="Kuruganti S."/>
            <person name="Aradhya M.K."/>
            <person name="Leslie C.A."/>
            <person name="Dandekar A.M."/>
            <person name="Salzberg S.L."/>
            <person name="Wegrzyn J.L."/>
            <person name="Langley C.H."/>
            <person name="Neale D.B."/>
        </authorList>
    </citation>
    <scope>NUCLEOTIDE SEQUENCE</scope>
    <source>
        <tissue evidence="3">Leaves</tissue>
    </source>
</reference>
<keyword evidence="1" id="KW-0862">Zinc</keyword>
<dbReference type="InterPro" id="IPR040256">
    <property type="entry name" value="At4g02000-like"/>
</dbReference>
<accession>A0A833XAZ2</accession>
<evidence type="ECO:0000313" key="3">
    <source>
        <dbReference type="EMBL" id="KAF5463103.1"/>
    </source>
</evidence>
<evidence type="ECO:0000256" key="1">
    <source>
        <dbReference type="PROSITE-ProRule" id="PRU00047"/>
    </source>
</evidence>
<dbReference type="InterPro" id="IPR025836">
    <property type="entry name" value="Zn_knuckle_CX2CX4HX4C"/>
</dbReference>
<name>A0A833XAZ2_JUGRE</name>
<comment type="caution">
    <text evidence="3">The sequence shown here is derived from an EMBL/GenBank/DDBJ whole genome shotgun (WGS) entry which is preliminary data.</text>
</comment>
<keyword evidence="1" id="KW-0863">Zinc-finger</keyword>
<dbReference type="Proteomes" id="UP000619265">
    <property type="component" value="Unassembled WGS sequence"/>
</dbReference>
<dbReference type="Gramene" id="Jr08_18250_p2">
    <property type="protein sequence ID" value="cds.Jr08_18250_p2"/>
    <property type="gene ID" value="Jr08_18250"/>
</dbReference>
<sequence length="109" mass="12587">MVRNVFVGKKLGERLGSVEEVDLEKGEVEWGEYLRVRVTFNVTKPLLRGAKLSIGGGESVWIRFFYEHLPNFCHWCGRIGHTDKDCAFRKQDSEVQKMVAQPYGVWLRA</sequence>
<evidence type="ECO:0000259" key="2">
    <source>
        <dbReference type="PROSITE" id="PS50158"/>
    </source>
</evidence>
<dbReference type="AlphaFoldDB" id="A0A833XAZ2"/>
<organism evidence="3 4">
    <name type="scientific">Juglans regia</name>
    <name type="common">English walnut</name>
    <dbReference type="NCBI Taxonomy" id="51240"/>
    <lineage>
        <taxon>Eukaryota</taxon>
        <taxon>Viridiplantae</taxon>
        <taxon>Streptophyta</taxon>
        <taxon>Embryophyta</taxon>
        <taxon>Tracheophyta</taxon>
        <taxon>Spermatophyta</taxon>
        <taxon>Magnoliopsida</taxon>
        <taxon>eudicotyledons</taxon>
        <taxon>Gunneridae</taxon>
        <taxon>Pentapetalae</taxon>
        <taxon>rosids</taxon>
        <taxon>fabids</taxon>
        <taxon>Fagales</taxon>
        <taxon>Juglandaceae</taxon>
        <taxon>Juglans</taxon>
    </lineage>
</organism>
<gene>
    <name evidence="3" type="ORF">F2P56_019045</name>
</gene>
<dbReference type="GO" id="GO:0008270">
    <property type="term" value="F:zinc ion binding"/>
    <property type="evidence" value="ECO:0007669"/>
    <property type="project" value="UniProtKB-KW"/>
</dbReference>
<proteinExistence type="predicted"/>
<protein>
    <recommendedName>
        <fullName evidence="2">CCHC-type domain-containing protein</fullName>
    </recommendedName>
</protein>
<dbReference type="EMBL" id="LIHL02000008">
    <property type="protein sequence ID" value="KAF5463103.1"/>
    <property type="molecule type" value="Genomic_DNA"/>
</dbReference>
<dbReference type="PANTHER" id="PTHR31286">
    <property type="entry name" value="GLYCINE-RICH CELL WALL STRUCTURAL PROTEIN 1.8-LIKE"/>
    <property type="match status" value="1"/>
</dbReference>
<dbReference type="PANTHER" id="PTHR31286:SF167">
    <property type="entry name" value="OS09G0268800 PROTEIN"/>
    <property type="match status" value="1"/>
</dbReference>
<keyword evidence="1" id="KW-0479">Metal-binding</keyword>
<evidence type="ECO:0000313" key="4">
    <source>
        <dbReference type="Proteomes" id="UP000619265"/>
    </source>
</evidence>
<dbReference type="InterPro" id="IPR001878">
    <property type="entry name" value="Znf_CCHC"/>
</dbReference>
<dbReference type="PROSITE" id="PS50158">
    <property type="entry name" value="ZF_CCHC"/>
    <property type="match status" value="1"/>
</dbReference>
<reference evidence="3" key="2">
    <citation type="submission" date="2020-03" db="EMBL/GenBank/DDBJ databases">
        <title>Walnut 2.0.</title>
        <authorList>
            <person name="Marrano A."/>
            <person name="Britton M."/>
            <person name="Zimin A.V."/>
            <person name="Zaini P.A."/>
            <person name="Workman R."/>
            <person name="Puiu D."/>
            <person name="Bianco L."/>
            <person name="Allen B.J."/>
            <person name="Troggio M."/>
            <person name="Leslie C.A."/>
            <person name="Timp W."/>
            <person name="Dendekar A."/>
            <person name="Salzberg S.L."/>
            <person name="Neale D.B."/>
        </authorList>
    </citation>
    <scope>NUCLEOTIDE SEQUENCE</scope>
    <source>
        <tissue evidence="3">Leaves</tissue>
    </source>
</reference>
<dbReference type="Pfam" id="PF14392">
    <property type="entry name" value="zf-CCHC_4"/>
    <property type="match status" value="1"/>
</dbReference>
<feature type="domain" description="CCHC-type" evidence="2">
    <location>
        <begin position="73"/>
        <end position="86"/>
    </location>
</feature>
<dbReference type="SUPFAM" id="SSF57756">
    <property type="entry name" value="Retrovirus zinc finger-like domains"/>
    <property type="match status" value="1"/>
</dbReference>
<dbReference type="GO" id="GO:0003676">
    <property type="term" value="F:nucleic acid binding"/>
    <property type="evidence" value="ECO:0007669"/>
    <property type="project" value="InterPro"/>
</dbReference>
<dbReference type="InterPro" id="IPR036875">
    <property type="entry name" value="Znf_CCHC_sf"/>
</dbReference>